<organism evidence="2 3">
    <name type="scientific">Maricaulis salignorans</name>
    <dbReference type="NCBI Taxonomy" id="144026"/>
    <lineage>
        <taxon>Bacteria</taxon>
        <taxon>Pseudomonadati</taxon>
        <taxon>Pseudomonadota</taxon>
        <taxon>Alphaproteobacteria</taxon>
        <taxon>Maricaulales</taxon>
        <taxon>Maricaulaceae</taxon>
        <taxon>Maricaulis</taxon>
    </lineage>
</organism>
<evidence type="ECO:0008006" key="4">
    <source>
        <dbReference type="Google" id="ProtNLM"/>
    </source>
</evidence>
<dbReference type="RefSeq" id="WP_091766489.1">
    <property type="nucleotide sequence ID" value="NZ_FNHG01000002.1"/>
</dbReference>
<gene>
    <name evidence="2" type="ORF">SAMN04488568_102237</name>
</gene>
<dbReference type="InterPro" id="IPR021747">
    <property type="entry name" value="DUF3313"/>
</dbReference>
<sequence>MPNFNPSLCLIPVLALLATGCAANGLQQAETLSDYRNLQTSDRRLLQVREWVDPQALRAVEAVYIPQAGIVPGVVEDSGVDPARFNRIVGKLNQTMCRRLARSGFQVTADPEMASHELRMTVTGFETTNRVSAGASRLIGFAIPGPLSPRIPIGIGALAVEGEMLDATDTQIAALAWSSRNHLVSSGGFSEIGDGYDLAQVFADSFGDLIVSARDSVDGARSETERGVCSAMFAAATAGDAEAPASP</sequence>
<keyword evidence="1" id="KW-0732">Signal</keyword>
<evidence type="ECO:0000313" key="3">
    <source>
        <dbReference type="Proteomes" id="UP000199759"/>
    </source>
</evidence>
<reference evidence="2 3" key="1">
    <citation type="submission" date="2016-10" db="EMBL/GenBank/DDBJ databases">
        <authorList>
            <person name="de Groot N.N."/>
        </authorList>
    </citation>
    <scope>NUCLEOTIDE SEQUENCE [LARGE SCALE GENOMIC DNA]</scope>
    <source>
        <strain evidence="2 3">DSM 16077</strain>
    </source>
</reference>
<dbReference type="STRING" id="144026.SAMN04488568_102237"/>
<proteinExistence type="predicted"/>
<dbReference type="AlphaFoldDB" id="A0A1G9N6T3"/>
<dbReference type="EMBL" id="FNHG01000002">
    <property type="protein sequence ID" value="SDL82190.1"/>
    <property type="molecule type" value="Genomic_DNA"/>
</dbReference>
<evidence type="ECO:0000313" key="2">
    <source>
        <dbReference type="EMBL" id="SDL82190.1"/>
    </source>
</evidence>
<name>A0A1G9N6T3_9PROT</name>
<keyword evidence="3" id="KW-1185">Reference proteome</keyword>
<accession>A0A1G9N6T3</accession>
<protein>
    <recommendedName>
        <fullName evidence="4">DUF3313 domain-containing protein</fullName>
    </recommendedName>
</protein>
<dbReference type="OrthoDB" id="7629881at2"/>
<evidence type="ECO:0000256" key="1">
    <source>
        <dbReference type="SAM" id="SignalP"/>
    </source>
</evidence>
<dbReference type="Pfam" id="PF11769">
    <property type="entry name" value="DUF3313"/>
    <property type="match status" value="1"/>
</dbReference>
<feature type="chain" id="PRO_5011615319" description="DUF3313 domain-containing protein" evidence="1">
    <location>
        <begin position="24"/>
        <end position="247"/>
    </location>
</feature>
<dbReference type="Proteomes" id="UP000199759">
    <property type="component" value="Unassembled WGS sequence"/>
</dbReference>
<feature type="signal peptide" evidence="1">
    <location>
        <begin position="1"/>
        <end position="23"/>
    </location>
</feature>